<name>G7YV70_CLOSI</name>
<gene>
    <name evidence="1" type="ORF">CLF_111663</name>
</gene>
<proteinExistence type="predicted"/>
<reference key="2">
    <citation type="submission" date="2011-10" db="EMBL/GenBank/DDBJ databases">
        <title>The genome and transcriptome sequence of Clonorchis sinensis provide insights into the carcinogenic liver fluke.</title>
        <authorList>
            <person name="Wang X."/>
            <person name="Huang Y."/>
            <person name="Chen W."/>
            <person name="Liu H."/>
            <person name="Guo L."/>
            <person name="Chen Y."/>
            <person name="Luo F."/>
            <person name="Zhou W."/>
            <person name="Sun J."/>
            <person name="Mao Q."/>
            <person name="Liang P."/>
            <person name="Zhou C."/>
            <person name="Tian Y."/>
            <person name="Men J."/>
            <person name="Lv X."/>
            <person name="Huang L."/>
            <person name="Zhou J."/>
            <person name="Hu Y."/>
            <person name="Li R."/>
            <person name="Zhang F."/>
            <person name="Lei H."/>
            <person name="Li X."/>
            <person name="Hu X."/>
            <person name="Liang C."/>
            <person name="Xu J."/>
            <person name="Wu Z."/>
            <person name="Yu X."/>
        </authorList>
    </citation>
    <scope>NUCLEOTIDE SEQUENCE</scope>
    <source>
        <strain>Henan</strain>
    </source>
</reference>
<organism evidence="1 2">
    <name type="scientific">Clonorchis sinensis</name>
    <name type="common">Chinese liver fluke</name>
    <dbReference type="NCBI Taxonomy" id="79923"/>
    <lineage>
        <taxon>Eukaryota</taxon>
        <taxon>Metazoa</taxon>
        <taxon>Spiralia</taxon>
        <taxon>Lophotrochozoa</taxon>
        <taxon>Platyhelminthes</taxon>
        <taxon>Trematoda</taxon>
        <taxon>Digenea</taxon>
        <taxon>Opisthorchiida</taxon>
        <taxon>Opisthorchiata</taxon>
        <taxon>Opisthorchiidae</taxon>
        <taxon>Clonorchis</taxon>
    </lineage>
</organism>
<dbReference type="Proteomes" id="UP000008909">
    <property type="component" value="Unassembled WGS sequence"/>
</dbReference>
<keyword evidence="2" id="KW-1185">Reference proteome</keyword>
<dbReference type="EMBL" id="DF144410">
    <property type="protein sequence ID" value="GAA56850.1"/>
    <property type="molecule type" value="Genomic_DNA"/>
</dbReference>
<protein>
    <submittedName>
        <fullName evidence="1">Uncharacterized protein</fullName>
    </submittedName>
</protein>
<evidence type="ECO:0000313" key="1">
    <source>
        <dbReference type="EMBL" id="GAA56850.1"/>
    </source>
</evidence>
<sequence length="261" mass="29890">MIGANSLLVELDPGRLVQLQRQDPVSRKVAAASLDVRSVENGEEDKELETFQSHFDRLRLNESDIISWNATDSDVVLPVIARFLRRNLCARIVVNKNLPCVFVQADYTVEYMRLFTVVCDQQYIDVICACFELRQCLVWRTWLAVTHSTWPVSFNHRIPKRTKRTLQFHIGFAPPCFLGQSEMNPAAQRTAHPSPLTLKCDVRYGAVQKLKHVRPMMARHCHTQFDSTPATIPFLLSTVPSPTRSINCEYDELLNRPQLTP</sequence>
<reference evidence="1" key="1">
    <citation type="journal article" date="2011" name="Genome Biol.">
        <title>The draft genome of the carcinogenic human liver fluke Clonorchis sinensis.</title>
        <authorList>
            <person name="Wang X."/>
            <person name="Chen W."/>
            <person name="Huang Y."/>
            <person name="Sun J."/>
            <person name="Men J."/>
            <person name="Liu H."/>
            <person name="Luo F."/>
            <person name="Guo L."/>
            <person name="Lv X."/>
            <person name="Deng C."/>
            <person name="Zhou C."/>
            <person name="Fan Y."/>
            <person name="Li X."/>
            <person name="Huang L."/>
            <person name="Hu Y."/>
            <person name="Liang C."/>
            <person name="Hu X."/>
            <person name="Xu J."/>
            <person name="Yu X."/>
        </authorList>
    </citation>
    <scope>NUCLEOTIDE SEQUENCE [LARGE SCALE GENOMIC DNA]</scope>
    <source>
        <strain evidence="1">Henan</strain>
    </source>
</reference>
<evidence type="ECO:0000313" key="2">
    <source>
        <dbReference type="Proteomes" id="UP000008909"/>
    </source>
</evidence>
<accession>G7YV70</accession>
<dbReference type="AlphaFoldDB" id="G7YV70"/>